<name>A0A2R3M5K6_PRORE</name>
<organism evidence="2 3">
    <name type="scientific">Providencia rettgeri</name>
    <dbReference type="NCBI Taxonomy" id="587"/>
    <lineage>
        <taxon>Bacteria</taxon>
        <taxon>Pseudomonadati</taxon>
        <taxon>Pseudomonadota</taxon>
        <taxon>Gammaproteobacteria</taxon>
        <taxon>Enterobacterales</taxon>
        <taxon>Morganellaceae</taxon>
        <taxon>Providencia</taxon>
    </lineage>
</organism>
<protein>
    <recommendedName>
        <fullName evidence="4">Lipoprotein</fullName>
    </recommendedName>
</protein>
<evidence type="ECO:0000256" key="1">
    <source>
        <dbReference type="SAM" id="Phobius"/>
    </source>
</evidence>
<evidence type="ECO:0000313" key="2">
    <source>
        <dbReference type="EMBL" id="MBX6982243.1"/>
    </source>
</evidence>
<evidence type="ECO:0000313" key="3">
    <source>
        <dbReference type="Proteomes" id="UP000824410"/>
    </source>
</evidence>
<feature type="transmembrane region" description="Helical" evidence="1">
    <location>
        <begin position="7"/>
        <end position="26"/>
    </location>
</feature>
<dbReference type="OrthoDB" id="8854451at2"/>
<reference evidence="2" key="1">
    <citation type="submission" date="2019-02" db="EMBL/GenBank/DDBJ databases">
        <title>Genomic characterization of isolates from hospital effluents in KZN, South Africa.</title>
        <authorList>
            <person name="Ntshobeni N."/>
            <person name="Allam M."/>
            <person name="Ismail A."/>
            <person name="Amoako D."/>
            <person name="Essack S."/>
            <person name="Chenia H."/>
        </authorList>
    </citation>
    <scope>NUCLEOTIDE SEQUENCE</scope>
    <source>
        <strain evidence="2">AFE97_S1</strain>
    </source>
</reference>
<dbReference type="RefSeq" id="WP_042844971.1">
    <property type="nucleotide sequence ID" value="NZ_ABEXNG020000051.1"/>
</dbReference>
<dbReference type="AlphaFoldDB" id="A0A2R3M5K6"/>
<keyword evidence="1" id="KW-1133">Transmembrane helix</keyword>
<dbReference type="EMBL" id="SHDO01000025">
    <property type="protein sequence ID" value="MBX6982243.1"/>
    <property type="molecule type" value="Genomic_DNA"/>
</dbReference>
<keyword evidence="1" id="KW-0472">Membrane</keyword>
<dbReference type="Proteomes" id="UP000824410">
    <property type="component" value="Unassembled WGS sequence"/>
</dbReference>
<keyword evidence="1" id="KW-0812">Transmembrane</keyword>
<accession>A0A2R3M5K6</accession>
<evidence type="ECO:0008006" key="4">
    <source>
        <dbReference type="Google" id="ProtNLM"/>
    </source>
</evidence>
<sequence length="78" mass="8916">MKINIKYTIYASVFLLCGCVVGPGWYKEGVNYEDSENVLAKCKYDIGIALVSSNERPELIAECMKSQGYRYKNYSHSY</sequence>
<gene>
    <name evidence="2" type="ORF">EX242_18550</name>
</gene>
<comment type="caution">
    <text evidence="2">The sequence shown here is derived from an EMBL/GenBank/DDBJ whole genome shotgun (WGS) entry which is preliminary data.</text>
</comment>
<proteinExistence type="predicted"/>
<dbReference type="PROSITE" id="PS51257">
    <property type="entry name" value="PROKAR_LIPOPROTEIN"/>
    <property type="match status" value="1"/>
</dbReference>